<evidence type="ECO:0000256" key="10">
    <source>
        <dbReference type="ARBA" id="ARBA00048802"/>
    </source>
</evidence>
<dbReference type="CDD" id="cd02801">
    <property type="entry name" value="DUS_like_FMN"/>
    <property type="match status" value="1"/>
</dbReference>
<accession>A0A0G1B719</accession>
<dbReference type="PIRSF" id="PIRSF006621">
    <property type="entry name" value="Dus"/>
    <property type="match status" value="1"/>
</dbReference>
<keyword evidence="8 11" id="KW-0560">Oxidoreductase</keyword>
<evidence type="ECO:0000256" key="11">
    <source>
        <dbReference type="PIRNR" id="PIRNR006621"/>
    </source>
</evidence>
<evidence type="ECO:0000256" key="2">
    <source>
        <dbReference type="ARBA" id="ARBA00022555"/>
    </source>
</evidence>
<evidence type="ECO:0000259" key="14">
    <source>
        <dbReference type="Pfam" id="PF01207"/>
    </source>
</evidence>
<keyword evidence="13" id="KW-0547">Nucleotide-binding</keyword>
<feature type="domain" description="DUS-like FMN-binding" evidence="14">
    <location>
        <begin position="13"/>
        <end position="308"/>
    </location>
</feature>
<dbReference type="EC" id="1.3.1.-" evidence="11"/>
<dbReference type="InterPro" id="IPR001269">
    <property type="entry name" value="DUS_fam"/>
</dbReference>
<gene>
    <name evidence="15" type="ORF">UV41_C0065G0004</name>
</gene>
<evidence type="ECO:0000256" key="12">
    <source>
        <dbReference type="PIRSR" id="PIRSR006621-1"/>
    </source>
</evidence>
<organism evidence="15 16">
    <name type="scientific">Candidatus Daviesbacteria bacterium GW2011_GWA2_42_7</name>
    <dbReference type="NCBI Taxonomy" id="1618425"/>
    <lineage>
        <taxon>Bacteria</taxon>
        <taxon>Candidatus Daviesiibacteriota</taxon>
    </lineage>
</organism>
<keyword evidence="5 11" id="KW-0819">tRNA processing</keyword>
<evidence type="ECO:0000256" key="4">
    <source>
        <dbReference type="ARBA" id="ARBA00022643"/>
    </source>
</evidence>
<feature type="binding site" evidence="13">
    <location>
        <position position="142"/>
    </location>
    <ligand>
        <name>FMN</name>
        <dbReference type="ChEBI" id="CHEBI:58210"/>
    </ligand>
</feature>
<comment type="catalytic activity">
    <reaction evidence="9">
        <text>a 5,6-dihydrouridine in tRNA + NADP(+) = a uridine in tRNA + NADPH + H(+)</text>
        <dbReference type="Rhea" id="RHEA:23624"/>
        <dbReference type="Rhea" id="RHEA-COMP:13339"/>
        <dbReference type="Rhea" id="RHEA-COMP:13887"/>
        <dbReference type="ChEBI" id="CHEBI:15378"/>
        <dbReference type="ChEBI" id="CHEBI:57783"/>
        <dbReference type="ChEBI" id="CHEBI:58349"/>
        <dbReference type="ChEBI" id="CHEBI:65315"/>
        <dbReference type="ChEBI" id="CHEBI:74443"/>
    </reaction>
</comment>
<evidence type="ECO:0000313" key="16">
    <source>
        <dbReference type="Proteomes" id="UP000034785"/>
    </source>
</evidence>
<proteinExistence type="inferred from homology"/>
<feature type="binding site" evidence="13">
    <location>
        <begin position="230"/>
        <end position="231"/>
    </location>
    <ligand>
        <name>FMN</name>
        <dbReference type="ChEBI" id="CHEBI:58210"/>
    </ligand>
</feature>
<dbReference type="InterPro" id="IPR013785">
    <property type="entry name" value="Aldolase_TIM"/>
</dbReference>
<evidence type="ECO:0000256" key="13">
    <source>
        <dbReference type="PIRSR" id="PIRSR006621-2"/>
    </source>
</evidence>
<dbReference type="InterPro" id="IPR024036">
    <property type="entry name" value="tRNA-dHydroUridine_Synthase_C"/>
</dbReference>
<protein>
    <recommendedName>
        <fullName evidence="11">tRNA-dihydrouridine synthase</fullName>
        <ecNumber evidence="11">1.3.1.-</ecNumber>
    </recommendedName>
</protein>
<feature type="binding site" evidence="13">
    <location>
        <position position="72"/>
    </location>
    <ligand>
        <name>FMN</name>
        <dbReference type="ChEBI" id="CHEBI:58210"/>
    </ligand>
</feature>
<evidence type="ECO:0000256" key="9">
    <source>
        <dbReference type="ARBA" id="ARBA00048205"/>
    </source>
</evidence>
<reference evidence="15 16" key="1">
    <citation type="journal article" date="2015" name="Nature">
        <title>rRNA introns, odd ribosomes, and small enigmatic genomes across a large radiation of phyla.</title>
        <authorList>
            <person name="Brown C.T."/>
            <person name="Hug L.A."/>
            <person name="Thomas B.C."/>
            <person name="Sharon I."/>
            <person name="Castelle C.J."/>
            <person name="Singh A."/>
            <person name="Wilkins M.J."/>
            <person name="Williams K.H."/>
            <person name="Banfield J.F."/>
        </authorList>
    </citation>
    <scope>NUCLEOTIDE SEQUENCE [LARGE SCALE GENOMIC DNA]</scope>
</reference>
<keyword evidence="2" id="KW-0820">tRNA-binding</keyword>
<evidence type="ECO:0000256" key="7">
    <source>
        <dbReference type="ARBA" id="ARBA00022884"/>
    </source>
</evidence>
<dbReference type="PANTHER" id="PTHR11082:SF25">
    <property type="entry name" value="DUS-LIKE FMN-BINDING DOMAIN-CONTAINING PROTEIN"/>
    <property type="match status" value="1"/>
</dbReference>
<evidence type="ECO:0000256" key="1">
    <source>
        <dbReference type="ARBA" id="ARBA00002790"/>
    </source>
</evidence>
<keyword evidence="6" id="KW-0521">NADP</keyword>
<dbReference type="InterPro" id="IPR035587">
    <property type="entry name" value="DUS-like_FMN-bd"/>
</dbReference>
<feature type="active site" description="Proton donor" evidence="12">
    <location>
        <position position="102"/>
    </location>
</feature>
<name>A0A0G1B719_9BACT</name>
<dbReference type="GO" id="GO:0000049">
    <property type="term" value="F:tRNA binding"/>
    <property type="evidence" value="ECO:0007669"/>
    <property type="project" value="UniProtKB-KW"/>
</dbReference>
<comment type="function">
    <text evidence="1 11">Catalyzes the synthesis of 5,6-dihydrouridine (D), a modified base found in the D-loop of most tRNAs, via the reduction of the C5-C6 double bond in target uridines.</text>
</comment>
<keyword evidence="3 11" id="KW-0285">Flavoprotein</keyword>
<evidence type="ECO:0000256" key="5">
    <source>
        <dbReference type="ARBA" id="ARBA00022694"/>
    </source>
</evidence>
<sequence>MNFWEKIKNPILILAPMDGVTDTVFRQIVTFVGKPDVFFTEFVAVDALFSEGKEKALQVLKFTEKERPVVAQIWGTDPEKFYRTAKLIEKLGFDGIDINMGCPDKSAVKKGACSALIGNPKLALEIIEATIKGAKGLPVSVKTRIGFRKIVTEDWMETLLQTQIVALTVHLRTASEMSKPPAHWEEMAKIVKLRNKINPKILIIGNGDIKSAEEAEKKCKKYGIEGVMIGRGILENVYLFNENVNPESITPQDKIKLLIKHLELFNDTYQGDKPFEMMKKFVKCYVNNFKGAVGVRERLMKTKSLNELIDVSKKLPVVESHHE</sequence>
<evidence type="ECO:0000256" key="8">
    <source>
        <dbReference type="ARBA" id="ARBA00023002"/>
    </source>
</evidence>
<dbReference type="Gene3D" id="1.10.1200.80">
    <property type="entry name" value="Putative flavin oxidoreducatase, domain 2"/>
    <property type="match status" value="1"/>
</dbReference>
<dbReference type="PATRIC" id="fig|1618425.3.peg.859"/>
<dbReference type="AlphaFoldDB" id="A0A0G1B719"/>
<comment type="similarity">
    <text evidence="11">Belongs to the dus family.</text>
</comment>
<evidence type="ECO:0000313" key="15">
    <source>
        <dbReference type="EMBL" id="KKS69072.1"/>
    </source>
</evidence>
<comment type="cofactor">
    <cofactor evidence="11 13">
        <name>FMN</name>
        <dbReference type="ChEBI" id="CHEBI:58210"/>
    </cofactor>
</comment>
<dbReference type="Proteomes" id="UP000034785">
    <property type="component" value="Unassembled WGS sequence"/>
</dbReference>
<feature type="binding site" evidence="13">
    <location>
        <position position="170"/>
    </location>
    <ligand>
        <name>FMN</name>
        <dbReference type="ChEBI" id="CHEBI:58210"/>
    </ligand>
</feature>
<comment type="catalytic activity">
    <reaction evidence="10">
        <text>a 5,6-dihydrouridine in tRNA + NAD(+) = a uridine in tRNA + NADH + H(+)</text>
        <dbReference type="Rhea" id="RHEA:54452"/>
        <dbReference type="Rhea" id="RHEA-COMP:13339"/>
        <dbReference type="Rhea" id="RHEA-COMP:13887"/>
        <dbReference type="ChEBI" id="CHEBI:15378"/>
        <dbReference type="ChEBI" id="CHEBI:57540"/>
        <dbReference type="ChEBI" id="CHEBI:57945"/>
        <dbReference type="ChEBI" id="CHEBI:65315"/>
        <dbReference type="ChEBI" id="CHEBI:74443"/>
    </reaction>
</comment>
<dbReference type="GO" id="GO:0050660">
    <property type="term" value="F:flavin adenine dinucleotide binding"/>
    <property type="evidence" value="ECO:0007669"/>
    <property type="project" value="InterPro"/>
</dbReference>
<comment type="caution">
    <text evidence="15">The sequence shown here is derived from an EMBL/GenBank/DDBJ whole genome shotgun (WGS) entry which is preliminary data.</text>
</comment>
<evidence type="ECO:0000256" key="6">
    <source>
        <dbReference type="ARBA" id="ARBA00022857"/>
    </source>
</evidence>
<dbReference type="GO" id="GO:0017150">
    <property type="term" value="F:tRNA dihydrouridine synthase activity"/>
    <property type="evidence" value="ECO:0007669"/>
    <property type="project" value="InterPro"/>
</dbReference>
<dbReference type="Pfam" id="PF01207">
    <property type="entry name" value="Dus"/>
    <property type="match status" value="1"/>
</dbReference>
<keyword evidence="7" id="KW-0694">RNA-binding</keyword>
<dbReference type="SUPFAM" id="SSF51395">
    <property type="entry name" value="FMN-linked oxidoreductases"/>
    <property type="match status" value="1"/>
</dbReference>
<dbReference type="EMBL" id="LCEJ01000065">
    <property type="protein sequence ID" value="KKS69072.1"/>
    <property type="molecule type" value="Genomic_DNA"/>
</dbReference>
<dbReference type="PANTHER" id="PTHR11082">
    <property type="entry name" value="TRNA-DIHYDROURIDINE SYNTHASE"/>
    <property type="match status" value="1"/>
</dbReference>
<evidence type="ECO:0000256" key="3">
    <source>
        <dbReference type="ARBA" id="ARBA00022630"/>
    </source>
</evidence>
<dbReference type="Gene3D" id="3.20.20.70">
    <property type="entry name" value="Aldolase class I"/>
    <property type="match status" value="1"/>
</dbReference>
<keyword evidence="4 11" id="KW-0288">FMN</keyword>